<dbReference type="AlphaFoldDB" id="A0A024UK68"/>
<feature type="transmembrane region" description="Helical" evidence="1">
    <location>
        <begin position="70"/>
        <end position="89"/>
    </location>
</feature>
<dbReference type="GeneID" id="20080662"/>
<feature type="transmembrane region" description="Helical" evidence="1">
    <location>
        <begin position="431"/>
        <end position="449"/>
    </location>
</feature>
<dbReference type="RefSeq" id="XP_008865770.1">
    <property type="nucleotide sequence ID" value="XM_008867548.1"/>
</dbReference>
<dbReference type="STRING" id="157072.A0A024UK68"/>
<feature type="transmembrane region" description="Helical" evidence="1">
    <location>
        <begin position="402"/>
        <end position="425"/>
    </location>
</feature>
<feature type="transmembrane region" description="Helical" evidence="1">
    <location>
        <begin position="214"/>
        <end position="235"/>
    </location>
</feature>
<keyword evidence="1" id="KW-0812">Transmembrane</keyword>
<proteinExistence type="predicted"/>
<reference evidence="2" key="1">
    <citation type="submission" date="2013-12" db="EMBL/GenBank/DDBJ databases">
        <title>The Genome Sequence of Aphanomyces invadans NJM9701.</title>
        <authorList>
            <consortium name="The Broad Institute Genomics Platform"/>
            <person name="Russ C."/>
            <person name="Tyler B."/>
            <person name="van West P."/>
            <person name="Dieguez-Uribeondo J."/>
            <person name="Young S.K."/>
            <person name="Zeng Q."/>
            <person name="Gargeya S."/>
            <person name="Fitzgerald M."/>
            <person name="Abouelleil A."/>
            <person name="Alvarado L."/>
            <person name="Chapman S.B."/>
            <person name="Gainer-Dewar J."/>
            <person name="Goldberg J."/>
            <person name="Griggs A."/>
            <person name="Gujja S."/>
            <person name="Hansen M."/>
            <person name="Howarth C."/>
            <person name="Imamovic A."/>
            <person name="Ireland A."/>
            <person name="Larimer J."/>
            <person name="McCowan C."/>
            <person name="Murphy C."/>
            <person name="Pearson M."/>
            <person name="Poon T.W."/>
            <person name="Priest M."/>
            <person name="Roberts A."/>
            <person name="Saif S."/>
            <person name="Shea T."/>
            <person name="Sykes S."/>
            <person name="Wortman J."/>
            <person name="Nusbaum C."/>
            <person name="Birren B."/>
        </authorList>
    </citation>
    <scope>NUCLEOTIDE SEQUENCE [LARGE SCALE GENOMIC DNA]</scope>
    <source>
        <strain evidence="2">NJM9701</strain>
    </source>
</reference>
<name>A0A024UK68_9STRA</name>
<dbReference type="OrthoDB" id="68481at2759"/>
<feature type="transmembrane region" description="Helical" evidence="1">
    <location>
        <begin position="28"/>
        <end position="49"/>
    </location>
</feature>
<gene>
    <name evidence="2" type="ORF">H310_03612</name>
</gene>
<keyword evidence="1" id="KW-0472">Membrane</keyword>
<feature type="transmembrane region" description="Helical" evidence="1">
    <location>
        <begin position="247"/>
        <end position="268"/>
    </location>
</feature>
<sequence length="587" mass="67550">MESAATDGHRRLGGSSGFQEDDLETERVILFIFLVVLFVATLELALHHIQRVCRQHPKYAKMLHKTTQELMIVGLIYMLVKFCVYTKLAEKGGPVYYALDAADVFVFFVTMALVFQAIVIFIRLRKSNIEMDKLSVMTAADLVKIARQRLDEASESKSWWRQFHTWKRYEDRMEMKLLGQFFLNVYELPQLFSFAKYIREVQDSQIAKFIEVDLSTWVLLLGVFALYFVYTGQLHAPYRVSDSSVRLVAFAVFVCCLTVAMFGFFLYLKHLVTVLLQHATDRALEGSAMTLMVPLDGNAKQRKMDFLFEAMNDVIEKESHEDADIPTDEAIARMRHVADELYHGKVRDHSWMKADLMCQLVGSAYRKCHGKPNLHKNSLRAKLMHDDKPVRLPFFSRKACHVVLQSMLIANGFFYALLINCVVVVTHWNEVVAILLLLIPLFINTVVLAPDVVRQFSIVNGTWRVGRKKLSSVIEHFAQVEKMKQRMCVQIHTFFHEHHKTLDDLQAALEKADAADSDANDGFIDLDVCRETLKDFGFLFARHKFNTFVRLEFDTKGETIRYADLLDILKHVPSNEAMLKHAQSMAV</sequence>
<dbReference type="VEuPathDB" id="FungiDB:H310_03612"/>
<organism evidence="2">
    <name type="scientific">Aphanomyces invadans</name>
    <dbReference type="NCBI Taxonomy" id="157072"/>
    <lineage>
        <taxon>Eukaryota</taxon>
        <taxon>Sar</taxon>
        <taxon>Stramenopiles</taxon>
        <taxon>Oomycota</taxon>
        <taxon>Saprolegniomycetes</taxon>
        <taxon>Saprolegniales</taxon>
        <taxon>Verrucalvaceae</taxon>
        <taxon>Aphanomyces</taxon>
    </lineage>
</organism>
<accession>A0A024UK68</accession>
<keyword evidence="1" id="KW-1133">Transmembrane helix</keyword>
<feature type="transmembrane region" description="Helical" evidence="1">
    <location>
        <begin position="104"/>
        <end position="124"/>
    </location>
</feature>
<evidence type="ECO:0000256" key="1">
    <source>
        <dbReference type="SAM" id="Phobius"/>
    </source>
</evidence>
<protein>
    <recommendedName>
        <fullName evidence="3">EF-hand domain-containing protein</fullName>
    </recommendedName>
</protein>
<dbReference type="eggNOG" id="ENOG502RZVJ">
    <property type="taxonomic scope" value="Eukaryota"/>
</dbReference>
<dbReference type="EMBL" id="KI913956">
    <property type="protein sequence ID" value="ETW05993.1"/>
    <property type="molecule type" value="Genomic_DNA"/>
</dbReference>
<evidence type="ECO:0008006" key="3">
    <source>
        <dbReference type="Google" id="ProtNLM"/>
    </source>
</evidence>
<evidence type="ECO:0000313" key="2">
    <source>
        <dbReference type="EMBL" id="ETW05993.1"/>
    </source>
</evidence>